<reference evidence="1 2" key="1">
    <citation type="journal article" date="2010" name="BMC Microbiol.">
        <title>Characterization of Phi2954, a newly isolated bacteriophage containing three dsRNA genomic segments.</title>
        <authorList>
            <person name="Qiao X."/>
            <person name="Sun Y."/>
            <person name="Qiao J."/>
            <person name="Di Sanzo F."/>
            <person name="Mindich L."/>
        </authorList>
    </citation>
    <scope>NUCLEOTIDE SEQUENCE [LARGE SCALE GENOMIC DNA]</scope>
</reference>
<organism evidence="1 2">
    <name type="scientific">Pseudomonas phage phi2954</name>
    <dbReference type="NCBI Taxonomy" id="593131"/>
    <lineage>
        <taxon>Viruses</taxon>
        <taxon>Riboviria</taxon>
        <taxon>Orthornavirae</taxon>
        <taxon>Duplornaviricota</taxon>
        <taxon>Vidaverviricetes</taxon>
        <taxon>Mindivirales</taxon>
        <taxon>Cystoviridae</taxon>
        <taxon>Deltacystovirus</taxon>
        <taxon>Deltacystovirus phi2954</taxon>
        <taxon>Cystovirus phi2954</taxon>
    </lineage>
</organism>
<dbReference type="Proteomes" id="UP000204347">
    <property type="component" value="Genome"/>
</dbReference>
<dbReference type="GeneID" id="11467869"/>
<evidence type="ECO:0000313" key="1">
    <source>
        <dbReference type="EMBL" id="ACM91119.1"/>
    </source>
</evidence>
<dbReference type="EMBL" id="FJ608823">
    <property type="protein sequence ID" value="ACM91119.1"/>
    <property type="molecule type" value="Genomic_RNA"/>
</dbReference>
<dbReference type="KEGG" id="vg:11467869"/>
<protein>
    <submittedName>
        <fullName evidence="1">p14</fullName>
    </submittedName>
</protein>
<sequence length="49" mass="5719">MLKVQCYECGVIFNYYNEDDNPPCDSETCDACLDKFEEERITEEDGCLK</sequence>
<evidence type="ECO:0000313" key="2">
    <source>
        <dbReference type="Proteomes" id="UP000204347"/>
    </source>
</evidence>
<accession>C0KIT4</accession>
<proteinExistence type="predicted"/>
<keyword evidence="2" id="KW-1185">Reference proteome</keyword>
<name>C0KIT4_9VIRU</name>
<dbReference type="RefSeq" id="YP_002600760.1">
    <property type="nucleotide sequence ID" value="NC_012091.2"/>
</dbReference>